<gene>
    <name evidence="3" type="primary">NTH1_1</name>
    <name evidence="3" type="ORF">N0V83_001503</name>
</gene>
<comment type="caution">
    <text evidence="3">The sequence shown here is derived from an EMBL/GenBank/DDBJ whole genome shotgun (WGS) entry which is preliminary data.</text>
</comment>
<dbReference type="OrthoDB" id="3801569at2759"/>
<keyword evidence="2" id="KW-0472">Membrane</keyword>
<evidence type="ECO:0000313" key="3">
    <source>
        <dbReference type="EMBL" id="KAJ4376220.1"/>
    </source>
</evidence>
<dbReference type="AlphaFoldDB" id="A0A9W8YFT6"/>
<keyword evidence="3" id="KW-0456">Lyase</keyword>
<reference evidence="3" key="1">
    <citation type="submission" date="2022-10" db="EMBL/GenBank/DDBJ databases">
        <title>Tapping the CABI collections for fungal endophytes: first genome assemblies for Collariella, Neodidymelliopsis, Ascochyta clinopodiicola, Didymella pomorum, Didymosphaeria variabile, Neocosmospora piperis and Neocucurbitaria cava.</title>
        <authorList>
            <person name="Hill R."/>
        </authorList>
    </citation>
    <scope>NUCLEOTIDE SEQUENCE</scope>
    <source>
        <strain evidence="3">IMI 356814</strain>
    </source>
</reference>
<dbReference type="EMBL" id="JAPEUY010000002">
    <property type="protein sequence ID" value="KAJ4376220.1"/>
    <property type="molecule type" value="Genomic_DNA"/>
</dbReference>
<feature type="region of interest" description="Disordered" evidence="1">
    <location>
        <begin position="458"/>
        <end position="488"/>
    </location>
</feature>
<protein>
    <submittedName>
        <fullName evidence="3">Alpha,alpha-trehalase nth1</fullName>
        <ecNumber evidence="3">4.2.99.18</ecNumber>
    </submittedName>
</protein>
<feature type="transmembrane region" description="Helical" evidence="2">
    <location>
        <begin position="60"/>
        <end position="81"/>
    </location>
</feature>
<evidence type="ECO:0000313" key="4">
    <source>
        <dbReference type="Proteomes" id="UP001140560"/>
    </source>
</evidence>
<name>A0A9W8YFT6_9PLEO</name>
<sequence>MVRKMEHEAITAAEPTPMVVSAVAEVPDTACAIHTEAQTEGHELEAPKTDERQSSESTRVVPLILLLTACFAYLITAFFAIDHGLLTVSHVIESRHHQAISELHAQSNVVYREEILYTQLDTLLDSQLSRGYLESHEECLARGLQTADRQLLCYGGFEYPDIRNQTMDWVADNCGRLLYTPQVSDPSLGQAVLAYVAQASLHGRKKAQEALDYMQQKAHWILDWLCNKDLVQNNPARFERVSAYTQTLKTLNYQRSRIEMPSGFALDCENYNACRLVYNVTSAERADQTITSVKVVSNTMRKARQLQGIQANLVALRNAIRTLVSSLLVAYFSYGLILPSPLGKRHSIIATLLRDDPNKFWYEYKYAICLRVVGCVFVGAGILTQHFHTGDSFPFLDLGVSMSLIGLSMLIDFFVPPALQEDQPSQLDGCQMELVATSEDLNEEGEATSEADVYVEVEEDPDTAGSDSGVEAFTDSSSSDSDWSVMDA</sequence>
<accession>A0A9W8YFT6</accession>
<dbReference type="Proteomes" id="UP001140560">
    <property type="component" value="Unassembled WGS sequence"/>
</dbReference>
<proteinExistence type="predicted"/>
<evidence type="ECO:0000256" key="1">
    <source>
        <dbReference type="SAM" id="MobiDB-lite"/>
    </source>
</evidence>
<feature type="compositionally biased region" description="Low complexity" evidence="1">
    <location>
        <begin position="475"/>
        <end position="488"/>
    </location>
</feature>
<keyword evidence="2" id="KW-0812">Transmembrane</keyword>
<keyword evidence="4" id="KW-1185">Reference proteome</keyword>
<dbReference type="EC" id="4.2.99.18" evidence="3"/>
<keyword evidence="2" id="KW-1133">Transmembrane helix</keyword>
<organism evidence="3 4">
    <name type="scientific">Neocucurbitaria cava</name>
    <dbReference type="NCBI Taxonomy" id="798079"/>
    <lineage>
        <taxon>Eukaryota</taxon>
        <taxon>Fungi</taxon>
        <taxon>Dikarya</taxon>
        <taxon>Ascomycota</taxon>
        <taxon>Pezizomycotina</taxon>
        <taxon>Dothideomycetes</taxon>
        <taxon>Pleosporomycetidae</taxon>
        <taxon>Pleosporales</taxon>
        <taxon>Pleosporineae</taxon>
        <taxon>Cucurbitariaceae</taxon>
        <taxon>Neocucurbitaria</taxon>
    </lineage>
</organism>
<evidence type="ECO:0000256" key="2">
    <source>
        <dbReference type="SAM" id="Phobius"/>
    </source>
</evidence>
<dbReference type="GO" id="GO:0140078">
    <property type="term" value="F:class I DNA-(apurinic or apyrimidinic site) endonuclease activity"/>
    <property type="evidence" value="ECO:0007669"/>
    <property type="project" value="UniProtKB-EC"/>
</dbReference>